<dbReference type="PANTHER" id="PTHR30213:SF1">
    <property type="entry name" value="INNER MEMBRANE PROTEIN YHJD"/>
    <property type="match status" value="1"/>
</dbReference>
<name>A0A1G7C0H6_9ACTN</name>
<keyword evidence="8" id="KW-1185">Reference proteome</keyword>
<protein>
    <submittedName>
        <fullName evidence="7">Membrane protein</fullName>
    </submittedName>
</protein>
<evidence type="ECO:0000313" key="7">
    <source>
        <dbReference type="EMBL" id="SDE32779.1"/>
    </source>
</evidence>
<proteinExistence type="predicted"/>
<keyword evidence="2" id="KW-1003">Cell membrane</keyword>
<dbReference type="Pfam" id="PF03631">
    <property type="entry name" value="Virul_fac_BrkB"/>
    <property type="match status" value="1"/>
</dbReference>
<dbReference type="PANTHER" id="PTHR30213">
    <property type="entry name" value="INNER MEMBRANE PROTEIN YHJD"/>
    <property type="match status" value="1"/>
</dbReference>
<evidence type="ECO:0000256" key="3">
    <source>
        <dbReference type="ARBA" id="ARBA00022692"/>
    </source>
</evidence>
<evidence type="ECO:0000256" key="5">
    <source>
        <dbReference type="ARBA" id="ARBA00023136"/>
    </source>
</evidence>
<sequence length="393" mass="41752">MGEWLKKMQHVPWLAHLLRAGVRFTSRLGNAFAGAITYFSVLSLVPIALVTFSVVSLLFDDQVQQLVDVVVAQLGPDLGTQVGEALDQARARAGVAGLVGLLVGAYSGAAWMAQLKSAVRAQWRPSLDDPEEKSNIVVEVLRNLLTLVALLVLIVVTFALSSVATSLTDVVIGWLGLASVPGIGVLLRLVPVVASLVVGFLLFTFLFKVLPQEEVATRAVVKGALAGSIGLAVLQYSSSAVFGLFGGNAAVAAFGPVIVLMLFFNLFARLILFIAAWIATSEQRAIAGEHIEADVPLEQDPHVELEPVRTPVPAEPDRGRNPYSAQVAWSRREGVRIGPEVLEVQYPDEKVQVSQTVATRATRIASVVGWGFGAASGVGLGAAVAALLGRRRR</sequence>
<organism evidence="7 8">
    <name type="scientific">Auraticoccus monumenti</name>
    <dbReference type="NCBI Taxonomy" id="675864"/>
    <lineage>
        <taxon>Bacteria</taxon>
        <taxon>Bacillati</taxon>
        <taxon>Actinomycetota</taxon>
        <taxon>Actinomycetes</taxon>
        <taxon>Propionibacteriales</taxon>
        <taxon>Propionibacteriaceae</taxon>
        <taxon>Auraticoccus</taxon>
    </lineage>
</organism>
<accession>A0A1G7C0H6</accession>
<keyword evidence="5 6" id="KW-0472">Membrane</keyword>
<gene>
    <name evidence="7" type="ORF">SAMN04489747_3124</name>
</gene>
<evidence type="ECO:0000256" key="4">
    <source>
        <dbReference type="ARBA" id="ARBA00022989"/>
    </source>
</evidence>
<keyword evidence="3 6" id="KW-0812">Transmembrane</keyword>
<evidence type="ECO:0000256" key="6">
    <source>
        <dbReference type="SAM" id="Phobius"/>
    </source>
</evidence>
<feature type="transmembrane region" description="Helical" evidence="6">
    <location>
        <begin position="219"/>
        <end position="237"/>
    </location>
</feature>
<keyword evidence="4 6" id="KW-1133">Transmembrane helix</keyword>
<feature type="transmembrane region" description="Helical" evidence="6">
    <location>
        <begin position="93"/>
        <end position="113"/>
    </location>
</feature>
<comment type="subcellular location">
    <subcellularLocation>
        <location evidence="1">Cell membrane</location>
        <topology evidence="1">Multi-pass membrane protein</topology>
    </subcellularLocation>
</comment>
<feature type="transmembrane region" description="Helical" evidence="6">
    <location>
        <begin position="144"/>
        <end position="165"/>
    </location>
</feature>
<feature type="transmembrane region" description="Helical" evidence="6">
    <location>
        <begin position="367"/>
        <end position="388"/>
    </location>
</feature>
<reference evidence="7 8" key="1">
    <citation type="submission" date="2016-10" db="EMBL/GenBank/DDBJ databases">
        <authorList>
            <person name="de Groot N.N."/>
        </authorList>
    </citation>
    <scope>NUCLEOTIDE SEQUENCE [LARGE SCALE GENOMIC DNA]</scope>
    <source>
        <strain evidence="7 8">MON 2.2</strain>
    </source>
</reference>
<feature type="transmembrane region" description="Helical" evidence="6">
    <location>
        <begin position="257"/>
        <end position="279"/>
    </location>
</feature>
<dbReference type="Proteomes" id="UP000198546">
    <property type="component" value="Chromosome i"/>
</dbReference>
<dbReference type="GO" id="GO:0005886">
    <property type="term" value="C:plasma membrane"/>
    <property type="evidence" value="ECO:0007669"/>
    <property type="project" value="UniProtKB-SubCell"/>
</dbReference>
<evidence type="ECO:0000313" key="8">
    <source>
        <dbReference type="Proteomes" id="UP000198546"/>
    </source>
</evidence>
<dbReference type="RefSeq" id="WP_090594822.1">
    <property type="nucleotide sequence ID" value="NZ_LT629688.1"/>
</dbReference>
<dbReference type="STRING" id="675864.SAMN04489747_3124"/>
<dbReference type="InterPro" id="IPR017039">
    <property type="entry name" value="Virul_fac_BrkB"/>
</dbReference>
<feature type="transmembrane region" description="Helical" evidence="6">
    <location>
        <begin position="185"/>
        <end position="207"/>
    </location>
</feature>
<evidence type="ECO:0000256" key="1">
    <source>
        <dbReference type="ARBA" id="ARBA00004651"/>
    </source>
</evidence>
<dbReference type="EMBL" id="LT629688">
    <property type="protein sequence ID" value="SDE32779.1"/>
    <property type="molecule type" value="Genomic_DNA"/>
</dbReference>
<dbReference type="AlphaFoldDB" id="A0A1G7C0H6"/>
<dbReference type="OrthoDB" id="4127374at2"/>
<evidence type="ECO:0000256" key="2">
    <source>
        <dbReference type="ARBA" id="ARBA00022475"/>
    </source>
</evidence>
<feature type="transmembrane region" description="Helical" evidence="6">
    <location>
        <begin position="32"/>
        <end position="59"/>
    </location>
</feature>